<accession>A0A2A2D373</accession>
<dbReference type="InterPro" id="IPR022644">
    <property type="entry name" value="De-COase2_N"/>
</dbReference>
<dbReference type="Gene3D" id="2.40.37.10">
    <property type="entry name" value="Lyase, Ornithine Decarboxylase, Chain A, domain 1"/>
    <property type="match status" value="1"/>
</dbReference>
<evidence type="ECO:0000256" key="3">
    <source>
        <dbReference type="PIRSR" id="PIRSR600183-50"/>
    </source>
</evidence>
<reference evidence="7 8" key="1">
    <citation type="submission" date="2017-08" db="EMBL/GenBank/DDBJ databases">
        <title>Genome sequence of Streptomyces albireticuli NRRL B-1670.</title>
        <authorList>
            <person name="Graham D.E."/>
            <person name="Mahan K.M."/>
            <person name="Klingeman D.M."/>
            <person name="Hettich R.L."/>
            <person name="Parry R.J."/>
            <person name="Spain J.C."/>
        </authorList>
    </citation>
    <scope>NUCLEOTIDE SEQUENCE [LARGE SCALE GENOMIC DNA]</scope>
    <source>
        <strain evidence="7 8">NRRL B-1670</strain>
    </source>
</reference>
<dbReference type="CDD" id="cd06843">
    <property type="entry name" value="PLPDE_III_PvsE_like"/>
    <property type="match status" value="1"/>
</dbReference>
<dbReference type="Pfam" id="PF02784">
    <property type="entry name" value="Orn_Arg_deC_N"/>
    <property type="match status" value="1"/>
</dbReference>
<comment type="similarity">
    <text evidence="4">Belongs to the Orn/Lys/Arg decarboxylase class-II family.</text>
</comment>
<dbReference type="PANTHER" id="PTHR43727">
    <property type="entry name" value="DIAMINOPIMELATE DECARBOXYLASE"/>
    <property type="match status" value="1"/>
</dbReference>
<name>A0A2A2D373_9ACTN</name>
<dbReference type="Pfam" id="PF00278">
    <property type="entry name" value="Orn_DAP_Arg_deC"/>
    <property type="match status" value="1"/>
</dbReference>
<evidence type="ECO:0000256" key="1">
    <source>
        <dbReference type="ARBA" id="ARBA00001933"/>
    </source>
</evidence>
<comment type="cofactor">
    <cofactor evidence="1 3">
        <name>pyridoxal 5'-phosphate</name>
        <dbReference type="ChEBI" id="CHEBI:597326"/>
    </cofactor>
</comment>
<proteinExistence type="inferred from homology"/>
<comment type="caution">
    <text evidence="7">The sequence shown here is derived from an EMBL/GenBank/DDBJ whole genome shotgun (WGS) entry which is preliminary data.</text>
</comment>
<dbReference type="AlphaFoldDB" id="A0A2A2D373"/>
<dbReference type="PANTHER" id="PTHR43727:SF2">
    <property type="entry name" value="GROUP IV DECARBOXYLASE"/>
    <property type="match status" value="1"/>
</dbReference>
<evidence type="ECO:0000313" key="7">
    <source>
        <dbReference type="EMBL" id="PAU46938.1"/>
    </source>
</evidence>
<evidence type="ECO:0000256" key="2">
    <source>
        <dbReference type="ARBA" id="ARBA00022898"/>
    </source>
</evidence>
<dbReference type="GO" id="GO:0009089">
    <property type="term" value="P:lysine biosynthetic process via diaminopimelate"/>
    <property type="evidence" value="ECO:0007669"/>
    <property type="project" value="TreeGrafter"/>
</dbReference>
<dbReference type="EMBL" id="NSJV01000413">
    <property type="protein sequence ID" value="PAU46938.1"/>
    <property type="molecule type" value="Genomic_DNA"/>
</dbReference>
<evidence type="ECO:0000259" key="5">
    <source>
        <dbReference type="Pfam" id="PF00278"/>
    </source>
</evidence>
<feature type="active site" description="Proton donor" evidence="3">
    <location>
        <position position="331"/>
    </location>
</feature>
<feature type="domain" description="Orn/DAP/Arg decarboxylase 2 C-terminal" evidence="5">
    <location>
        <begin position="18"/>
        <end position="358"/>
    </location>
</feature>
<dbReference type="Gene3D" id="3.20.20.10">
    <property type="entry name" value="Alanine racemase"/>
    <property type="match status" value="1"/>
</dbReference>
<dbReference type="InterPro" id="IPR000183">
    <property type="entry name" value="Orn/DAP/Arg_de-COase"/>
</dbReference>
<dbReference type="GO" id="GO:0008836">
    <property type="term" value="F:diaminopimelate decarboxylase activity"/>
    <property type="evidence" value="ECO:0007669"/>
    <property type="project" value="TreeGrafter"/>
</dbReference>
<evidence type="ECO:0000313" key="8">
    <source>
        <dbReference type="Proteomes" id="UP000218944"/>
    </source>
</evidence>
<gene>
    <name evidence="7" type="ORF">CK936_21490</name>
</gene>
<dbReference type="SUPFAM" id="SSF51419">
    <property type="entry name" value="PLP-binding barrel"/>
    <property type="match status" value="1"/>
</dbReference>
<sequence length="385" mass="41618">MVAEQAVSLAASGQLPAYVYDLGALRTHAAHIQKALDFPGAPEIFYAAKANPDAPILQALAPYVAGIEVASGGELKHVRNVLPDARLAFGGPGKTDRELELALDLGVERIHVESPYELTRLAGLARRTGLEVDVLLRVNLAGDRSGVALAMGGPFGMDPELVESCRDILATAPWVRLRGIHAHLASGLSAPAMRRQSVEILEWARPWMDKAGVDQPEFNLGGGMAVDYAAPDQRFDWSAYGQEIAALARPGETLRIEPGRAVSVYAGWYVTEALDVKKAHGQWYAVLRGGTMQIRTPVTKHHNHPFVVLPSKTTTGPSMGGEPVTLVGQLCTPKDVFARQVPVERLAVGDLVALSMAGAYAWNISHHDFLMHPKPTFHYLDPDEQ</sequence>
<dbReference type="InterPro" id="IPR022643">
    <property type="entry name" value="De-COase2_C"/>
</dbReference>
<dbReference type="PRINTS" id="PR01179">
    <property type="entry name" value="ODADCRBXLASE"/>
</dbReference>
<dbReference type="InterPro" id="IPR009006">
    <property type="entry name" value="Ala_racemase/Decarboxylase_C"/>
</dbReference>
<keyword evidence="2 3" id="KW-0663">Pyridoxal phosphate</keyword>
<dbReference type="InterPro" id="IPR029066">
    <property type="entry name" value="PLP-binding_barrel"/>
</dbReference>
<keyword evidence="8" id="KW-1185">Reference proteome</keyword>
<evidence type="ECO:0000259" key="6">
    <source>
        <dbReference type="Pfam" id="PF02784"/>
    </source>
</evidence>
<organism evidence="7 8">
    <name type="scientific">Streptomyces albireticuli</name>
    <dbReference type="NCBI Taxonomy" id="1940"/>
    <lineage>
        <taxon>Bacteria</taxon>
        <taxon>Bacillati</taxon>
        <taxon>Actinomycetota</taxon>
        <taxon>Actinomycetes</taxon>
        <taxon>Kitasatosporales</taxon>
        <taxon>Streptomycetaceae</taxon>
        <taxon>Streptomyces</taxon>
    </lineage>
</organism>
<dbReference type="SUPFAM" id="SSF50621">
    <property type="entry name" value="Alanine racemase C-terminal domain-like"/>
    <property type="match status" value="1"/>
</dbReference>
<feature type="domain" description="Orn/DAP/Arg decarboxylase 2 N-terminal" evidence="6">
    <location>
        <begin position="25"/>
        <end position="262"/>
    </location>
</feature>
<protein>
    <submittedName>
        <fullName evidence="7">Decarboxylase</fullName>
    </submittedName>
</protein>
<feature type="modified residue" description="N6-(pyridoxal phosphate)lysine" evidence="3">
    <location>
        <position position="49"/>
    </location>
</feature>
<dbReference type="Proteomes" id="UP000218944">
    <property type="component" value="Unassembled WGS sequence"/>
</dbReference>
<evidence type="ECO:0000256" key="4">
    <source>
        <dbReference type="RuleBase" id="RU003737"/>
    </source>
</evidence>